<gene>
    <name evidence="3" type="ORF">EPD65_01725</name>
</gene>
<protein>
    <submittedName>
        <fullName evidence="3">HNH endonuclease</fullName>
    </submittedName>
</protein>
<dbReference type="InterPro" id="IPR003615">
    <property type="entry name" value="HNH_nuc"/>
</dbReference>
<evidence type="ECO:0000259" key="2">
    <source>
        <dbReference type="SMART" id="SM00507"/>
    </source>
</evidence>
<keyword evidence="3" id="KW-0540">Nuclease</keyword>
<sequence length="433" mass="46955">MTSAPESAPDVLAYALAERRAADHSEANVFLAAATWADQHTADTLARARADWDEKAMPLAGEGTPEVAEFCIAEFAAVLGLTTHAGRALIGDALETRHRLPKVWHRVTTGTLQVWRARQIAHLTYGLPPDGATYVDDHVAAFAHRIGYAALQRLLEEARIRFIAGYEPQGGPIRPDGRKVTIKLGQMSTNGTADIFGELGYADACDLEQALARRASHLAAEGAIGEGLPLDARRALALGEMARDDLTLNLTTGERSPRTGVELKVHVNADDLTTNPTGAPNTSGLARVEGTGGNGAFITLDTLRTWLQRPDAKISMRTVIDTTATIRVDQWEIPDRLRHQITERDGTCRFPHCNHPASTSDIDHITPYDAGPDGSGGPPGQTASDNLAPCCRTHHRLKTHAGWSYSMLDPGHYLWRSPNGHRFLVTPHGTRIL</sequence>
<keyword evidence="3" id="KW-0378">Hydrolase</keyword>
<dbReference type="EMBL" id="SJZJ01000002">
    <property type="protein sequence ID" value="TCJ30781.1"/>
    <property type="molecule type" value="Genomic_DNA"/>
</dbReference>
<keyword evidence="4" id="KW-1185">Reference proteome</keyword>
<dbReference type="AlphaFoldDB" id="A0A4R1CIE5"/>
<dbReference type="OrthoDB" id="3778721at2"/>
<proteinExistence type="predicted"/>
<comment type="caution">
    <text evidence="3">The sequence shown here is derived from an EMBL/GenBank/DDBJ whole genome shotgun (WGS) entry which is preliminary data.</text>
</comment>
<dbReference type="Gene3D" id="1.10.30.50">
    <property type="match status" value="1"/>
</dbReference>
<reference evidence="3 4" key="1">
    <citation type="submission" date="2019-03" db="EMBL/GenBank/DDBJ databases">
        <authorList>
            <person name="Kim M.K.M."/>
        </authorList>
    </citation>
    <scope>NUCLEOTIDE SEQUENCE [LARGE SCALE GENOMIC DNA]</scope>
    <source>
        <strain evidence="3 4">18JY15-6</strain>
    </source>
</reference>
<name>A0A4R1CIE5_9ACTN</name>
<dbReference type="Proteomes" id="UP000295453">
    <property type="component" value="Unassembled WGS sequence"/>
</dbReference>
<dbReference type="SMART" id="SM00507">
    <property type="entry name" value="HNHc"/>
    <property type="match status" value="1"/>
</dbReference>
<evidence type="ECO:0000313" key="3">
    <source>
        <dbReference type="EMBL" id="TCJ30781.1"/>
    </source>
</evidence>
<dbReference type="CDD" id="cd00085">
    <property type="entry name" value="HNHc"/>
    <property type="match status" value="1"/>
</dbReference>
<organism evidence="3 4">
    <name type="scientific">Nocardioides jejuensis</name>
    <dbReference type="NCBI Taxonomy" id="2502782"/>
    <lineage>
        <taxon>Bacteria</taxon>
        <taxon>Bacillati</taxon>
        <taxon>Actinomycetota</taxon>
        <taxon>Actinomycetes</taxon>
        <taxon>Propionibacteriales</taxon>
        <taxon>Nocardioidaceae</taxon>
        <taxon>Nocardioides</taxon>
    </lineage>
</organism>
<dbReference type="GO" id="GO:0004519">
    <property type="term" value="F:endonuclease activity"/>
    <property type="evidence" value="ECO:0007669"/>
    <property type="project" value="UniProtKB-KW"/>
</dbReference>
<dbReference type="RefSeq" id="WP_131581351.1">
    <property type="nucleotide sequence ID" value="NZ_SJZJ01000002.1"/>
</dbReference>
<keyword evidence="3" id="KW-0255">Endonuclease</keyword>
<feature type="domain" description="HNH nuclease" evidence="2">
    <location>
        <begin position="336"/>
        <end position="396"/>
    </location>
</feature>
<accession>A0A4R1CIE5</accession>
<feature type="region of interest" description="Disordered" evidence="1">
    <location>
        <begin position="359"/>
        <end position="385"/>
    </location>
</feature>
<evidence type="ECO:0000256" key="1">
    <source>
        <dbReference type="SAM" id="MobiDB-lite"/>
    </source>
</evidence>
<evidence type="ECO:0000313" key="4">
    <source>
        <dbReference type="Proteomes" id="UP000295453"/>
    </source>
</evidence>